<feature type="coiled-coil region" evidence="2">
    <location>
        <begin position="1182"/>
        <end position="1216"/>
    </location>
</feature>
<feature type="region of interest" description="Disordered" evidence="3">
    <location>
        <begin position="537"/>
        <end position="610"/>
    </location>
</feature>
<feature type="compositionally biased region" description="Basic residues" evidence="3">
    <location>
        <begin position="1144"/>
        <end position="1156"/>
    </location>
</feature>
<dbReference type="InterPro" id="IPR024858">
    <property type="entry name" value="GOLGA"/>
</dbReference>
<feature type="compositionally biased region" description="Basic and acidic residues" evidence="3">
    <location>
        <begin position="594"/>
        <end position="606"/>
    </location>
</feature>
<feature type="coiled-coil region" evidence="2">
    <location>
        <begin position="833"/>
        <end position="885"/>
    </location>
</feature>
<dbReference type="OMA" id="EAKERCA"/>
<feature type="coiled-coil region" evidence="2">
    <location>
        <begin position="136"/>
        <end position="233"/>
    </location>
</feature>
<evidence type="ECO:0000259" key="4">
    <source>
        <dbReference type="Pfam" id="PF15070"/>
    </source>
</evidence>
<evidence type="ECO:0000313" key="6">
    <source>
        <dbReference type="Proteomes" id="UP000494163"/>
    </source>
</evidence>
<proteinExistence type="predicted"/>
<protein>
    <submittedName>
        <fullName evidence="5">GM130</fullName>
    </submittedName>
</protein>
<dbReference type="PANTHER" id="PTHR10881">
    <property type="entry name" value="GOLGIN SUBFAMILY A MEMBER-RELATED"/>
    <property type="match status" value="1"/>
</dbReference>
<evidence type="ECO:0000256" key="1">
    <source>
        <dbReference type="ARBA" id="ARBA00023054"/>
    </source>
</evidence>
<dbReference type="PANTHER" id="PTHR10881:SF46">
    <property type="entry name" value="GOLGIN SUBFAMILY A MEMBER 2"/>
    <property type="match status" value="1"/>
</dbReference>
<gene>
    <name evidence="5" type="ORF">Dbus_chr2Rg2375</name>
</gene>
<feature type="coiled-coil region" evidence="2">
    <location>
        <begin position="699"/>
        <end position="796"/>
    </location>
</feature>
<dbReference type="GO" id="GO:0032580">
    <property type="term" value="C:Golgi cisterna membrane"/>
    <property type="evidence" value="ECO:0007669"/>
    <property type="project" value="TreeGrafter"/>
</dbReference>
<feature type="compositionally biased region" description="Basic residues" evidence="3">
    <location>
        <begin position="581"/>
        <end position="593"/>
    </location>
</feature>
<keyword evidence="1 2" id="KW-0175">Coiled coil</keyword>
<feature type="region of interest" description="Disordered" evidence="3">
    <location>
        <begin position="1"/>
        <end position="64"/>
    </location>
</feature>
<evidence type="ECO:0000256" key="3">
    <source>
        <dbReference type="SAM" id="MobiDB-lite"/>
    </source>
</evidence>
<accession>A0A0M4EBU2</accession>
<organism evidence="5 6">
    <name type="scientific">Drosophila busckii</name>
    <name type="common">Fruit fly</name>
    <dbReference type="NCBI Taxonomy" id="30019"/>
    <lineage>
        <taxon>Eukaryota</taxon>
        <taxon>Metazoa</taxon>
        <taxon>Ecdysozoa</taxon>
        <taxon>Arthropoda</taxon>
        <taxon>Hexapoda</taxon>
        <taxon>Insecta</taxon>
        <taxon>Pterygota</taxon>
        <taxon>Neoptera</taxon>
        <taxon>Endopterygota</taxon>
        <taxon>Diptera</taxon>
        <taxon>Brachycera</taxon>
        <taxon>Muscomorpha</taxon>
        <taxon>Ephydroidea</taxon>
        <taxon>Drosophilidae</taxon>
        <taxon>Drosophila</taxon>
    </lineage>
</organism>
<feature type="region of interest" description="Disordered" evidence="3">
    <location>
        <begin position="1100"/>
        <end position="1173"/>
    </location>
</feature>
<feature type="compositionally biased region" description="Polar residues" evidence="3">
    <location>
        <begin position="25"/>
        <end position="36"/>
    </location>
</feature>
<dbReference type="SMR" id="A0A0M4EBU2"/>
<feature type="coiled-coil region" evidence="2">
    <location>
        <begin position="957"/>
        <end position="1095"/>
    </location>
</feature>
<dbReference type="EMBL" id="CP012524">
    <property type="protein sequence ID" value="ALC42796.1"/>
    <property type="molecule type" value="Genomic_DNA"/>
</dbReference>
<feature type="domain" description="Golgin subfamily A conserved" evidence="4">
    <location>
        <begin position="572"/>
        <end position="664"/>
    </location>
</feature>
<feature type="compositionally biased region" description="Basic and acidic residues" evidence="3">
    <location>
        <begin position="1157"/>
        <end position="1169"/>
    </location>
</feature>
<dbReference type="Proteomes" id="UP000494163">
    <property type="component" value="Chromosome 2R"/>
</dbReference>
<dbReference type="OrthoDB" id="5978643at2759"/>
<feature type="compositionally biased region" description="Basic and acidic residues" evidence="3">
    <location>
        <begin position="1113"/>
        <end position="1143"/>
    </location>
</feature>
<feature type="coiled-coil region" evidence="2">
    <location>
        <begin position="270"/>
        <end position="322"/>
    </location>
</feature>
<dbReference type="Pfam" id="PF15070">
    <property type="entry name" value="GOLGA2L5"/>
    <property type="match status" value="4"/>
</dbReference>
<name>A0A0M4EBU2_DROBS</name>
<dbReference type="InterPro" id="IPR043976">
    <property type="entry name" value="GOLGA_cons_dom"/>
</dbReference>
<dbReference type="STRING" id="30019.A0A0M4EBU2"/>
<evidence type="ECO:0000313" key="5">
    <source>
        <dbReference type="EMBL" id="ALC42796.1"/>
    </source>
</evidence>
<keyword evidence="6" id="KW-1185">Reference proteome</keyword>
<feature type="compositionally biased region" description="Basic and acidic residues" evidence="3">
    <location>
        <begin position="1"/>
        <end position="10"/>
    </location>
</feature>
<feature type="domain" description="Golgin subfamily A conserved" evidence="4">
    <location>
        <begin position="273"/>
        <end position="539"/>
    </location>
</feature>
<sequence length="1348" mass="155690">MPDDTPDAKAQKLAAARKKLKEYQQRNNNNVDENAGTNTNSSTVSISSNVSEHSDCELNNAGAASGSAQQTMEFSPSAASAANDVAAYFTQPSMPQMEAQPMLMPTAILSHNGQGDTNLQTIQVLIAEKAQLNTDLTKWRHLCRQHELELEEVRTEHSQAGQRVEQLQQHAQELQRSAEQQRNTNAELQHKLALSQAQIEDQRAHLSEVEAQLKQLTARQDELQQQLTDKCNELDMALLKLRQLSDESHVNTDNRVETLTQTQYMYEQQIRDLQQMVAQLTQDKEQASLQYQNYVGNLNERNSELSEECTQLRERERQLVEHVSSLERDIQKNLALQAQYKEQAASQLAQQQPKEQPAMVQDNAELVALKERLSDFDFERHEFQLKIKSQHDQLQLKDETIGDLEQQLQRLQTEQPDQVKLLATMESDKVAASRALTQNVEMKKQLDELELRFVQLTNDKAELVNKLDAEEFANREIRSNYSKMEQQLQANDERYKFKDEEMIRLSHENVELQRMQLVLKQQLDRLQHYEAQAYHNHASPDAAAVEEGAAEAKEVHEQHDHNHEHDHDHHDHDHNHEGHDHHNHNHHHHHHHQHSEEHGTHSHNESSCKTPLLPSAEAVEKLQSRFTKLISQVADLTEEKHSLEHLVLQLQSETETIGEYIAWNLAQAPPILSHNGQGDTNLQTIQVLIAEKAQLNTDLTKWRHLCRQHELELEEVRTEHSQAGQRVEQLQQHAQELQRSAEQQRNTNAELQHKLALSQAQIEDQRAHLSEVEAQLKQLTARQDELQQQLTDKCNELDMALLKLRQLSDESHVNTDNRVETLTQTQYMYEQQIRDLQQMVAQLTQDKEQASLQYQNYVGNLNERNSELSEECTQLRERERQLVEHVSSLERDIQKNLALQAQYKEQAASQLAQQQPKEQPAMVQDNAELVALKERLSDFDFERHEFQLKIKSQHDQLQLKDETIGDLEQQLQRLQTEQPDQVKLLATMESDKVAASRALTQNVEMKKQLDELELRFVQLTNDKAELVNKLDAEEFANREIRSNYSKMEQQLQANDERYKFKDEEMIRLSHENVELQRMQLVLKQQLDRLQHYEAQAYHNHASPDAAAVEEGAAEAKEVHEQHDHNHEHDHDHHDHDHNHEGHDHHNHNHHHHHHHQHSEEHGTHSHNESSCKTPLLPSAEAVEKLQSRFTKLISQVADLTEEKHSLEHLVLQLQSETETIGEYIALYQTQRRMLKQREYEKATQMRLLQAERAQLREKIETLNKLVGSLGVVQPTEQPAAIVNGTAEQQTTVANESTESANSQQILYKIQDIITEIKVNTEESPNTAAQPGGHAVDHLNCCLGKFEVV</sequence>
<feature type="coiled-coil region" evidence="2">
    <location>
        <begin position="394"/>
        <end position="532"/>
    </location>
</feature>
<dbReference type="GO" id="GO:0007030">
    <property type="term" value="P:Golgi organization"/>
    <property type="evidence" value="ECO:0007669"/>
    <property type="project" value="TreeGrafter"/>
</dbReference>
<dbReference type="GO" id="GO:0005801">
    <property type="term" value="C:cis-Golgi network"/>
    <property type="evidence" value="ECO:0007669"/>
    <property type="project" value="TreeGrafter"/>
</dbReference>
<reference evidence="5 6" key="1">
    <citation type="submission" date="2015-08" db="EMBL/GenBank/DDBJ databases">
        <title>Ancestral chromatin configuration constrains chromatin evolution on differentiating sex chromosomes in Drosophila.</title>
        <authorList>
            <person name="Zhou Q."/>
            <person name="Bachtrog D."/>
        </authorList>
    </citation>
    <scope>NUCLEOTIDE SEQUENCE [LARGE SCALE GENOMIC DNA]</scope>
    <source>
        <tissue evidence="5">Whole larvae</tissue>
    </source>
</reference>
<evidence type="ECO:0000256" key="2">
    <source>
        <dbReference type="SAM" id="Coils"/>
    </source>
</evidence>
<dbReference type="GO" id="GO:0000137">
    <property type="term" value="C:Golgi cis cisterna"/>
    <property type="evidence" value="ECO:0007669"/>
    <property type="project" value="TreeGrafter"/>
</dbReference>
<feature type="compositionally biased region" description="Basic and acidic residues" evidence="3">
    <location>
        <begin position="550"/>
        <end position="580"/>
    </location>
</feature>
<feature type="compositionally biased region" description="Low complexity" evidence="3">
    <location>
        <begin position="37"/>
        <end position="51"/>
    </location>
</feature>
<feature type="coiled-coil region" evidence="2">
    <location>
        <begin position="619"/>
        <end position="653"/>
    </location>
</feature>
<feature type="domain" description="Golgin subfamily A conserved" evidence="4">
    <location>
        <begin position="1135"/>
        <end position="1267"/>
    </location>
</feature>
<feature type="domain" description="Golgin subfamily A conserved" evidence="4">
    <location>
        <begin position="836"/>
        <end position="1101"/>
    </location>
</feature>